<dbReference type="GO" id="GO:0005886">
    <property type="term" value="C:plasma membrane"/>
    <property type="evidence" value="ECO:0007669"/>
    <property type="project" value="UniProtKB-SubCell"/>
</dbReference>
<gene>
    <name evidence="11" type="primary">patA_6</name>
    <name evidence="11" type="ORF">CLORY_43390</name>
</gene>
<feature type="transmembrane region" description="Helical" evidence="10">
    <location>
        <begin position="215"/>
        <end position="233"/>
    </location>
</feature>
<keyword evidence="7 9" id="KW-0472">Membrane</keyword>
<dbReference type="PANTHER" id="PTHR13285:SF23">
    <property type="entry name" value="TEICHOIC ACID D-ALANYLTRANSFERASE"/>
    <property type="match status" value="1"/>
</dbReference>
<evidence type="ECO:0000256" key="9">
    <source>
        <dbReference type="PIRNR" id="PIRNR016636"/>
    </source>
</evidence>
<evidence type="ECO:0000313" key="12">
    <source>
        <dbReference type="Proteomes" id="UP000190080"/>
    </source>
</evidence>
<evidence type="ECO:0000256" key="8">
    <source>
        <dbReference type="ARBA" id="ARBA00023315"/>
    </source>
</evidence>
<evidence type="ECO:0000256" key="2">
    <source>
        <dbReference type="ARBA" id="ARBA00010323"/>
    </source>
</evidence>
<comment type="similarity">
    <text evidence="2 9">Belongs to the membrane-bound acyltransferase family.</text>
</comment>
<keyword evidence="4 9" id="KW-0808">Transferase</keyword>
<dbReference type="InterPro" id="IPR028362">
    <property type="entry name" value="AlgI"/>
</dbReference>
<feature type="transmembrane region" description="Helical" evidence="10">
    <location>
        <begin position="441"/>
        <end position="463"/>
    </location>
</feature>
<evidence type="ECO:0000256" key="1">
    <source>
        <dbReference type="ARBA" id="ARBA00004651"/>
    </source>
</evidence>
<name>A0A1V4I812_9CLOT</name>
<dbReference type="EMBL" id="MZGV01000102">
    <property type="protein sequence ID" value="OPJ56111.1"/>
    <property type="molecule type" value="Genomic_DNA"/>
</dbReference>
<dbReference type="GO" id="GO:0042121">
    <property type="term" value="P:alginic acid biosynthetic process"/>
    <property type="evidence" value="ECO:0007669"/>
    <property type="project" value="InterPro"/>
</dbReference>
<proteinExistence type="inferred from homology"/>
<dbReference type="RefSeq" id="WP_079428449.1">
    <property type="nucleotide sequence ID" value="NZ_MZGV01000102.1"/>
</dbReference>
<dbReference type="Pfam" id="PF03062">
    <property type="entry name" value="MBOAT"/>
    <property type="match status" value="1"/>
</dbReference>
<keyword evidence="6 10" id="KW-1133">Transmembrane helix</keyword>
<comment type="caution">
    <text evidence="11">The sequence shown here is derived from an EMBL/GenBank/DDBJ whole genome shotgun (WGS) entry which is preliminary data.</text>
</comment>
<protein>
    <submittedName>
        <fullName evidence="11">Peptidoglycan O-acetyltransferase</fullName>
        <ecNumber evidence="11">2.3.1.-</ecNumber>
    </submittedName>
</protein>
<dbReference type="STRING" id="1450648.CLORY_43390"/>
<feature type="transmembrane region" description="Helical" evidence="10">
    <location>
        <begin position="79"/>
        <end position="98"/>
    </location>
</feature>
<dbReference type="InterPro" id="IPR024194">
    <property type="entry name" value="Ac/AlaTfrase_AlgI/DltB"/>
</dbReference>
<keyword evidence="12" id="KW-1185">Reference proteome</keyword>
<evidence type="ECO:0000256" key="5">
    <source>
        <dbReference type="ARBA" id="ARBA00022692"/>
    </source>
</evidence>
<feature type="transmembrane region" description="Helical" evidence="10">
    <location>
        <begin position="6"/>
        <end position="23"/>
    </location>
</feature>
<dbReference type="InterPro" id="IPR051085">
    <property type="entry name" value="MB_O-acyltransferase"/>
</dbReference>
<dbReference type="Proteomes" id="UP000190080">
    <property type="component" value="Unassembled WGS sequence"/>
</dbReference>
<feature type="transmembrane region" description="Helical" evidence="10">
    <location>
        <begin position="50"/>
        <end position="67"/>
    </location>
</feature>
<feature type="transmembrane region" description="Helical" evidence="10">
    <location>
        <begin position="314"/>
        <end position="336"/>
    </location>
</feature>
<keyword evidence="8 9" id="KW-0012">Acyltransferase</keyword>
<keyword evidence="3 9" id="KW-1003">Cell membrane</keyword>
<dbReference type="GO" id="GO:0016746">
    <property type="term" value="F:acyltransferase activity"/>
    <property type="evidence" value="ECO:0007669"/>
    <property type="project" value="UniProtKB-KW"/>
</dbReference>
<sequence>MLFSSIVFIFYFLPVVLIGYFALGFSKRLQNVFLFISSLIFYAWGEVDYLVILLSCIVCNYMFGLLIDRYKKKKVIAKYILVSACVVNLGLLFIYKYLNFVVNNINFLFNQNIVISKIVLPLGISFFTFHALSYVIVVYRGTAKVQKNFINLGLYIALFPQLVAGPIVRYTSVEKQIMNRKCTMDKFSVGCCRFITGLSKKIIIANMMANVADRVYSLNSVSSISVSLAWLGSISYTLQIFFDFSAYSDMAIGLGLMFGFEFDENFNYPYISKSISEFWRRWHISLTTWFKDYIYFPLGGSRVENKDIMVRNMFIVWFFTGVWHGANWTFILWGILNFAVMLFERIFNVPNSSRYNAIRHIYTLLLINFGWVLFRADNMHEALKFLGSMFGLGSNSLNGEYTFMFLKEYGVFFILAVVFSTPIAKRCNRLLVDKKLGGAEYILNFSYPLILIMMFIICVTYLVKGSYNPFIYFNF</sequence>
<dbReference type="InterPro" id="IPR004299">
    <property type="entry name" value="MBOAT_fam"/>
</dbReference>
<keyword evidence="5 10" id="KW-0812">Transmembrane</keyword>
<accession>A0A1V4I812</accession>
<feature type="transmembrane region" description="Helical" evidence="10">
    <location>
        <begin position="118"/>
        <end position="137"/>
    </location>
</feature>
<feature type="transmembrane region" description="Helical" evidence="10">
    <location>
        <begin position="401"/>
        <end position="420"/>
    </location>
</feature>
<evidence type="ECO:0000256" key="6">
    <source>
        <dbReference type="ARBA" id="ARBA00022989"/>
    </source>
</evidence>
<evidence type="ECO:0000256" key="7">
    <source>
        <dbReference type="ARBA" id="ARBA00023136"/>
    </source>
</evidence>
<dbReference type="PIRSF" id="PIRSF500217">
    <property type="entry name" value="AlgI"/>
    <property type="match status" value="1"/>
</dbReference>
<comment type="subcellular location">
    <subcellularLocation>
        <location evidence="1">Cell membrane</location>
        <topology evidence="1">Multi-pass membrane protein</topology>
    </subcellularLocation>
</comment>
<evidence type="ECO:0000256" key="3">
    <source>
        <dbReference type="ARBA" id="ARBA00022475"/>
    </source>
</evidence>
<evidence type="ECO:0000313" key="11">
    <source>
        <dbReference type="EMBL" id="OPJ56111.1"/>
    </source>
</evidence>
<evidence type="ECO:0000256" key="10">
    <source>
        <dbReference type="SAM" id="Phobius"/>
    </source>
</evidence>
<organism evidence="11 12">
    <name type="scientific">Clostridium oryzae</name>
    <dbReference type="NCBI Taxonomy" id="1450648"/>
    <lineage>
        <taxon>Bacteria</taxon>
        <taxon>Bacillati</taxon>
        <taxon>Bacillota</taxon>
        <taxon>Clostridia</taxon>
        <taxon>Eubacteriales</taxon>
        <taxon>Clostridiaceae</taxon>
        <taxon>Clostridium</taxon>
    </lineage>
</organism>
<dbReference type="AlphaFoldDB" id="A0A1V4I812"/>
<dbReference type="EC" id="2.3.1.-" evidence="11"/>
<evidence type="ECO:0000256" key="4">
    <source>
        <dbReference type="ARBA" id="ARBA00022679"/>
    </source>
</evidence>
<reference evidence="11 12" key="1">
    <citation type="submission" date="2017-03" db="EMBL/GenBank/DDBJ databases">
        <title>Genome sequence of Clostridium oryzae DSM 28571.</title>
        <authorList>
            <person name="Poehlein A."/>
            <person name="Daniel R."/>
        </authorList>
    </citation>
    <scope>NUCLEOTIDE SEQUENCE [LARGE SCALE GENOMIC DNA]</scope>
    <source>
        <strain evidence="11 12">DSM 28571</strain>
    </source>
</reference>
<dbReference type="PANTHER" id="PTHR13285">
    <property type="entry name" value="ACYLTRANSFERASE"/>
    <property type="match status" value="1"/>
</dbReference>
<dbReference type="OrthoDB" id="9805788at2"/>
<feature type="transmembrane region" description="Helical" evidence="10">
    <location>
        <begin position="357"/>
        <end position="374"/>
    </location>
</feature>
<dbReference type="PIRSF" id="PIRSF016636">
    <property type="entry name" value="AlgI_DltB"/>
    <property type="match status" value="1"/>
</dbReference>